<keyword evidence="2" id="KW-1185">Reference proteome</keyword>
<organism evidence="1 2">
    <name type="scientific">Vaccinium darrowii</name>
    <dbReference type="NCBI Taxonomy" id="229202"/>
    <lineage>
        <taxon>Eukaryota</taxon>
        <taxon>Viridiplantae</taxon>
        <taxon>Streptophyta</taxon>
        <taxon>Embryophyta</taxon>
        <taxon>Tracheophyta</taxon>
        <taxon>Spermatophyta</taxon>
        <taxon>Magnoliopsida</taxon>
        <taxon>eudicotyledons</taxon>
        <taxon>Gunneridae</taxon>
        <taxon>Pentapetalae</taxon>
        <taxon>asterids</taxon>
        <taxon>Ericales</taxon>
        <taxon>Ericaceae</taxon>
        <taxon>Vaccinioideae</taxon>
        <taxon>Vaccinieae</taxon>
        <taxon>Vaccinium</taxon>
    </lineage>
</organism>
<evidence type="ECO:0000313" key="1">
    <source>
        <dbReference type="EMBL" id="KAH7858414.1"/>
    </source>
</evidence>
<protein>
    <submittedName>
        <fullName evidence="1">Uncharacterized protein</fullName>
    </submittedName>
</protein>
<evidence type="ECO:0000313" key="2">
    <source>
        <dbReference type="Proteomes" id="UP000828048"/>
    </source>
</evidence>
<gene>
    <name evidence="1" type="ORF">Vadar_023590</name>
</gene>
<name>A0ACB7YYQ4_9ERIC</name>
<dbReference type="Proteomes" id="UP000828048">
    <property type="component" value="Chromosome 3"/>
</dbReference>
<reference evidence="1 2" key="1">
    <citation type="journal article" date="2021" name="Hortic Res">
        <title>High-quality reference genome and annotation aids understanding of berry development for evergreen blueberry (Vaccinium darrowii).</title>
        <authorList>
            <person name="Yu J."/>
            <person name="Hulse-Kemp A.M."/>
            <person name="Babiker E."/>
            <person name="Staton M."/>
        </authorList>
    </citation>
    <scope>NUCLEOTIDE SEQUENCE [LARGE SCALE GENOMIC DNA]</scope>
    <source>
        <strain evidence="2">cv. NJ 8807/NJ 8810</strain>
        <tissue evidence="1">Young leaf</tissue>
    </source>
</reference>
<comment type="caution">
    <text evidence="1">The sequence shown here is derived from an EMBL/GenBank/DDBJ whole genome shotgun (WGS) entry which is preliminary data.</text>
</comment>
<dbReference type="EMBL" id="CM037153">
    <property type="protein sequence ID" value="KAH7858414.1"/>
    <property type="molecule type" value="Genomic_DNA"/>
</dbReference>
<proteinExistence type="predicted"/>
<accession>A0ACB7YYQ4</accession>
<sequence>MEKIERETPKSSSTNLKEDALCKVLGPEKHGRLRTFGKGVTLTKLTVLSHMSGHLAQLHEENVKYKSQVAQMQDTIDELKKNQAQNAATAEGTPTTPIVSPSRVTTTPDRDKCKLLDWMGTGEVVAEGHWSSSDPNEFVHHFPLGPNAIRVWVDVPKKGSYGLYAKDIKGKMEEMREAAMAYYARLPNDQKQLVLSFFKTLHSNGDGKASIQEYSDYVKEAGRSKFLTPKLFKLLDKDDDDTLDFEECVLGC</sequence>